<dbReference type="InterPro" id="IPR036097">
    <property type="entry name" value="HisK_dim/P_sf"/>
</dbReference>
<dbReference type="Gene3D" id="1.10.287.130">
    <property type="match status" value="1"/>
</dbReference>
<evidence type="ECO:0000256" key="7">
    <source>
        <dbReference type="SAM" id="Phobius"/>
    </source>
</evidence>
<dbReference type="GO" id="GO:0004721">
    <property type="term" value="F:phosphoprotein phosphatase activity"/>
    <property type="evidence" value="ECO:0007669"/>
    <property type="project" value="TreeGrafter"/>
</dbReference>
<sequence length="386" mass="45429">MKFDQFLKARIKITVLISLISTFIIAAFSGTIYYFYKEQIVYGITDELKSIAFEISKKLDDPVTDFSAVEQIRIPPDTYLCVFNHNAAMIFYKGKLCEINKHFTGFRLIGSEVVYGVKIQKSFDYYHVYVGKNLIKVLVNLEKLKFILFYSTFAISTIILVLSFLISKRILRPIQETVEKQERFTQNVSHDLRTPLTVIATNLYLIKQKNFQNIENHIENIQINVDYMKNLISDLLYMTQIGKKDKKKIDINRLLRKQIEIIRPKIEQKKIKLIIDEESEISITANERDMEMLFSNLLENAVKYNYERGEIIITIKNKQVSIKNTGKIIEKENIKKIFDRFYREEKSRTTEGSGLGLSIVKEIADYYRFKIKVKVDDKYNEFIIRF</sequence>
<evidence type="ECO:0000256" key="3">
    <source>
        <dbReference type="ARBA" id="ARBA00022553"/>
    </source>
</evidence>
<dbReference type="CDD" id="cd00082">
    <property type="entry name" value="HisKA"/>
    <property type="match status" value="1"/>
</dbReference>
<dbReference type="InterPro" id="IPR050351">
    <property type="entry name" value="BphY/WalK/GraS-like"/>
</dbReference>
<dbReference type="SUPFAM" id="SSF47384">
    <property type="entry name" value="Homodimeric domain of signal transducing histidine kinase"/>
    <property type="match status" value="1"/>
</dbReference>
<dbReference type="CDD" id="cd00075">
    <property type="entry name" value="HATPase"/>
    <property type="match status" value="1"/>
</dbReference>
<evidence type="ECO:0000256" key="5">
    <source>
        <dbReference type="ARBA" id="ARBA00022777"/>
    </source>
</evidence>
<reference evidence="9 10" key="1">
    <citation type="journal article" date="2009" name="J. Bacteriol.">
        <title>Complete and draft genome sequences of six members of the Aquificales.</title>
        <authorList>
            <person name="Reysenbach A.L."/>
            <person name="Hamamura N."/>
            <person name="Podar M."/>
            <person name="Griffiths E."/>
            <person name="Ferreira S."/>
            <person name="Hochstein R."/>
            <person name="Heidelberg J."/>
            <person name="Johnson J."/>
            <person name="Mead D."/>
            <person name="Pohorille A."/>
            <person name="Sarmiento M."/>
            <person name="Schweighofer K."/>
            <person name="Seshadri R."/>
            <person name="Voytek M.A."/>
        </authorList>
    </citation>
    <scope>NUCLEOTIDE SEQUENCE [LARGE SCALE GENOMIC DNA]</scope>
    <source>
        <strain evidence="10">DSM 14350 / EX-H1</strain>
    </source>
</reference>
<dbReference type="PROSITE" id="PS50109">
    <property type="entry name" value="HIS_KIN"/>
    <property type="match status" value="1"/>
</dbReference>
<dbReference type="Gene3D" id="3.30.565.10">
    <property type="entry name" value="Histidine kinase-like ATPase, C-terminal domain"/>
    <property type="match status" value="1"/>
</dbReference>
<dbReference type="EC" id="2.7.13.3" evidence="2"/>
<keyword evidence="10" id="KW-1185">Reference proteome</keyword>
<dbReference type="SMART" id="SM00387">
    <property type="entry name" value="HATPase_c"/>
    <property type="match status" value="1"/>
</dbReference>
<evidence type="ECO:0000313" key="9">
    <source>
        <dbReference type="EMBL" id="ACO04245.1"/>
    </source>
</evidence>
<evidence type="ECO:0000259" key="8">
    <source>
        <dbReference type="PROSITE" id="PS50109"/>
    </source>
</evidence>
<keyword evidence="4" id="KW-0808">Transferase</keyword>
<dbReference type="Pfam" id="PF00512">
    <property type="entry name" value="HisKA"/>
    <property type="match status" value="1"/>
</dbReference>
<dbReference type="RefSeq" id="WP_012676483.1">
    <property type="nucleotide sequence ID" value="NC_012440.1"/>
</dbReference>
<accession>C0QPZ2</accession>
<dbReference type="SUPFAM" id="SSF55874">
    <property type="entry name" value="ATPase domain of HSP90 chaperone/DNA topoisomerase II/histidine kinase"/>
    <property type="match status" value="1"/>
</dbReference>
<feature type="transmembrane region" description="Helical" evidence="7">
    <location>
        <begin position="12"/>
        <end position="36"/>
    </location>
</feature>
<dbReference type="Proteomes" id="UP000001366">
    <property type="component" value="Chromosome"/>
</dbReference>
<dbReference type="InterPro" id="IPR003661">
    <property type="entry name" value="HisK_dim/P_dom"/>
</dbReference>
<dbReference type="STRING" id="123214.PERMA_0951"/>
<keyword evidence="7" id="KW-1133">Transmembrane helix</keyword>
<dbReference type="InterPro" id="IPR003594">
    <property type="entry name" value="HATPase_dom"/>
</dbReference>
<keyword evidence="5 9" id="KW-0418">Kinase</keyword>
<dbReference type="eggNOG" id="COG2205">
    <property type="taxonomic scope" value="Bacteria"/>
</dbReference>
<feature type="domain" description="Histidine kinase" evidence="8">
    <location>
        <begin position="187"/>
        <end position="386"/>
    </location>
</feature>
<dbReference type="AlphaFoldDB" id="C0QPZ2"/>
<evidence type="ECO:0000313" key="10">
    <source>
        <dbReference type="Proteomes" id="UP000001366"/>
    </source>
</evidence>
<keyword evidence="6" id="KW-0902">Two-component regulatory system</keyword>
<dbReference type="Pfam" id="PF02518">
    <property type="entry name" value="HATPase_c"/>
    <property type="match status" value="1"/>
</dbReference>
<dbReference type="PANTHER" id="PTHR45453">
    <property type="entry name" value="PHOSPHATE REGULON SENSOR PROTEIN PHOR"/>
    <property type="match status" value="1"/>
</dbReference>
<dbReference type="KEGG" id="pmx:PERMA_0951"/>
<evidence type="ECO:0000256" key="1">
    <source>
        <dbReference type="ARBA" id="ARBA00000085"/>
    </source>
</evidence>
<feature type="transmembrane region" description="Helical" evidence="7">
    <location>
        <begin position="147"/>
        <end position="166"/>
    </location>
</feature>
<dbReference type="GO" id="GO:0005886">
    <property type="term" value="C:plasma membrane"/>
    <property type="evidence" value="ECO:0007669"/>
    <property type="project" value="TreeGrafter"/>
</dbReference>
<dbReference type="EMBL" id="CP001230">
    <property type="protein sequence ID" value="ACO04245.1"/>
    <property type="molecule type" value="Genomic_DNA"/>
</dbReference>
<dbReference type="GO" id="GO:0000155">
    <property type="term" value="F:phosphorelay sensor kinase activity"/>
    <property type="evidence" value="ECO:0007669"/>
    <property type="project" value="InterPro"/>
</dbReference>
<comment type="catalytic activity">
    <reaction evidence="1">
        <text>ATP + protein L-histidine = ADP + protein N-phospho-L-histidine.</text>
        <dbReference type="EC" id="2.7.13.3"/>
    </reaction>
</comment>
<evidence type="ECO:0000256" key="2">
    <source>
        <dbReference type="ARBA" id="ARBA00012438"/>
    </source>
</evidence>
<keyword evidence="3" id="KW-0597">Phosphoprotein</keyword>
<organism evidence="9 10">
    <name type="scientific">Persephonella marina (strain DSM 14350 / EX-H1)</name>
    <dbReference type="NCBI Taxonomy" id="123214"/>
    <lineage>
        <taxon>Bacteria</taxon>
        <taxon>Pseudomonadati</taxon>
        <taxon>Aquificota</taxon>
        <taxon>Aquificia</taxon>
        <taxon>Aquificales</taxon>
        <taxon>Hydrogenothermaceae</taxon>
        <taxon>Persephonella</taxon>
    </lineage>
</organism>
<dbReference type="OrthoDB" id="9813151at2"/>
<gene>
    <name evidence="9" type="ordered locus">PERMA_0951</name>
</gene>
<proteinExistence type="predicted"/>
<dbReference type="PaxDb" id="123214-PERMA_0951"/>
<evidence type="ECO:0000256" key="4">
    <source>
        <dbReference type="ARBA" id="ARBA00022679"/>
    </source>
</evidence>
<dbReference type="GO" id="GO:0016036">
    <property type="term" value="P:cellular response to phosphate starvation"/>
    <property type="evidence" value="ECO:0007669"/>
    <property type="project" value="TreeGrafter"/>
</dbReference>
<dbReference type="SMART" id="SM00388">
    <property type="entry name" value="HisKA"/>
    <property type="match status" value="1"/>
</dbReference>
<keyword evidence="7" id="KW-0472">Membrane</keyword>
<dbReference type="HOGENOM" id="CLU_715424_0_0_0"/>
<dbReference type="InterPro" id="IPR036890">
    <property type="entry name" value="HATPase_C_sf"/>
</dbReference>
<dbReference type="PANTHER" id="PTHR45453:SF1">
    <property type="entry name" value="PHOSPHATE REGULON SENSOR PROTEIN PHOR"/>
    <property type="match status" value="1"/>
</dbReference>
<protein>
    <recommendedName>
        <fullName evidence="2">histidine kinase</fullName>
        <ecNumber evidence="2">2.7.13.3</ecNumber>
    </recommendedName>
</protein>
<keyword evidence="7" id="KW-0812">Transmembrane</keyword>
<name>C0QPZ2_PERMH</name>
<dbReference type="InterPro" id="IPR005467">
    <property type="entry name" value="His_kinase_dom"/>
</dbReference>
<evidence type="ECO:0000256" key="6">
    <source>
        <dbReference type="ARBA" id="ARBA00023012"/>
    </source>
</evidence>